<organism evidence="2 3">
    <name type="scientific">Aegilops tauschii subsp. strangulata</name>
    <name type="common">Goatgrass</name>
    <dbReference type="NCBI Taxonomy" id="200361"/>
    <lineage>
        <taxon>Eukaryota</taxon>
        <taxon>Viridiplantae</taxon>
        <taxon>Streptophyta</taxon>
        <taxon>Embryophyta</taxon>
        <taxon>Tracheophyta</taxon>
        <taxon>Spermatophyta</taxon>
        <taxon>Magnoliopsida</taxon>
        <taxon>Liliopsida</taxon>
        <taxon>Poales</taxon>
        <taxon>Poaceae</taxon>
        <taxon>BOP clade</taxon>
        <taxon>Pooideae</taxon>
        <taxon>Triticodae</taxon>
        <taxon>Triticeae</taxon>
        <taxon>Triticinae</taxon>
        <taxon>Aegilops</taxon>
    </lineage>
</organism>
<reference evidence="2" key="5">
    <citation type="journal article" date="2021" name="G3 (Bethesda)">
        <title>Aegilops tauschii genome assembly Aet v5.0 features greater sequence contiguity and improved annotation.</title>
        <authorList>
            <person name="Wang L."/>
            <person name="Zhu T."/>
            <person name="Rodriguez J.C."/>
            <person name="Deal K.R."/>
            <person name="Dubcovsky J."/>
            <person name="McGuire P.E."/>
            <person name="Lux T."/>
            <person name="Spannagl M."/>
            <person name="Mayer K.F.X."/>
            <person name="Baldrich P."/>
            <person name="Meyers B.C."/>
            <person name="Huo N."/>
            <person name="Gu Y.Q."/>
            <person name="Zhou H."/>
            <person name="Devos K.M."/>
            <person name="Bennetzen J.L."/>
            <person name="Unver T."/>
            <person name="Budak H."/>
            <person name="Gulick P.J."/>
            <person name="Galiba G."/>
            <person name="Kalapos B."/>
            <person name="Nelson D.R."/>
            <person name="Li P."/>
            <person name="You F.M."/>
            <person name="Luo M.C."/>
            <person name="Dvorak J."/>
        </authorList>
    </citation>
    <scope>NUCLEOTIDE SEQUENCE [LARGE SCALE GENOMIC DNA]</scope>
    <source>
        <strain evidence="2">cv. AL8/78</strain>
    </source>
</reference>
<name>A0A452ZBN1_AEGTS</name>
<dbReference type="EnsemblPlants" id="AET1Gv20703400.2">
    <property type="protein sequence ID" value="AET1Gv20703400.2"/>
    <property type="gene ID" value="AET1Gv20703400"/>
</dbReference>
<feature type="region of interest" description="Disordered" evidence="1">
    <location>
        <begin position="71"/>
        <end position="106"/>
    </location>
</feature>
<reference evidence="3" key="1">
    <citation type="journal article" date="2014" name="Science">
        <title>Ancient hybridizations among the ancestral genomes of bread wheat.</title>
        <authorList>
            <consortium name="International Wheat Genome Sequencing Consortium,"/>
            <person name="Marcussen T."/>
            <person name="Sandve S.R."/>
            <person name="Heier L."/>
            <person name="Spannagl M."/>
            <person name="Pfeifer M."/>
            <person name="Jakobsen K.S."/>
            <person name="Wulff B.B."/>
            <person name="Steuernagel B."/>
            <person name="Mayer K.F."/>
            <person name="Olsen O.A."/>
        </authorList>
    </citation>
    <scope>NUCLEOTIDE SEQUENCE [LARGE SCALE GENOMIC DNA]</scope>
    <source>
        <strain evidence="3">cv. AL8/78</strain>
    </source>
</reference>
<feature type="compositionally biased region" description="Basic residues" evidence="1">
    <location>
        <begin position="82"/>
        <end position="96"/>
    </location>
</feature>
<evidence type="ECO:0000313" key="3">
    <source>
        <dbReference type="Proteomes" id="UP000015105"/>
    </source>
</evidence>
<reference evidence="2" key="3">
    <citation type="journal article" date="2017" name="Nature">
        <title>Genome sequence of the progenitor of the wheat D genome Aegilops tauschii.</title>
        <authorList>
            <person name="Luo M.C."/>
            <person name="Gu Y.Q."/>
            <person name="Puiu D."/>
            <person name="Wang H."/>
            <person name="Twardziok S.O."/>
            <person name="Deal K.R."/>
            <person name="Huo N."/>
            <person name="Zhu T."/>
            <person name="Wang L."/>
            <person name="Wang Y."/>
            <person name="McGuire P.E."/>
            <person name="Liu S."/>
            <person name="Long H."/>
            <person name="Ramasamy R.K."/>
            <person name="Rodriguez J.C."/>
            <person name="Van S.L."/>
            <person name="Yuan L."/>
            <person name="Wang Z."/>
            <person name="Xia Z."/>
            <person name="Xiao L."/>
            <person name="Anderson O.D."/>
            <person name="Ouyang S."/>
            <person name="Liang Y."/>
            <person name="Zimin A.V."/>
            <person name="Pertea G."/>
            <person name="Qi P."/>
            <person name="Bennetzen J.L."/>
            <person name="Dai X."/>
            <person name="Dawson M.W."/>
            <person name="Muller H.G."/>
            <person name="Kugler K."/>
            <person name="Rivarola-Duarte L."/>
            <person name="Spannagl M."/>
            <person name="Mayer K.F.X."/>
            <person name="Lu F.H."/>
            <person name="Bevan M.W."/>
            <person name="Leroy P."/>
            <person name="Li P."/>
            <person name="You F.M."/>
            <person name="Sun Q."/>
            <person name="Liu Z."/>
            <person name="Lyons E."/>
            <person name="Wicker T."/>
            <person name="Salzberg S.L."/>
            <person name="Devos K.M."/>
            <person name="Dvorak J."/>
        </authorList>
    </citation>
    <scope>NUCLEOTIDE SEQUENCE [LARGE SCALE GENOMIC DNA]</scope>
    <source>
        <strain evidence="2">cv. AL8/78</strain>
    </source>
</reference>
<dbReference type="Gramene" id="AET1Gv20703400.2">
    <property type="protein sequence ID" value="AET1Gv20703400.2"/>
    <property type="gene ID" value="AET1Gv20703400"/>
</dbReference>
<evidence type="ECO:0000256" key="1">
    <source>
        <dbReference type="SAM" id="MobiDB-lite"/>
    </source>
</evidence>
<sequence length="118" mass="12718">MAAQEGAAGTANQVARVRYGDVDDSNFALRGGGCGVLDLHQRAGARGQGEGAPSLRPLLPPGVRRRLAPLPAQLPALPHPPPPRRRRRQTCRRCQRRPPAGVTREPEVNVLARQLIEA</sequence>
<keyword evidence="3" id="KW-1185">Reference proteome</keyword>
<reference evidence="3" key="2">
    <citation type="journal article" date="2017" name="Nat. Plants">
        <title>The Aegilops tauschii genome reveals multiple impacts of transposons.</title>
        <authorList>
            <person name="Zhao G."/>
            <person name="Zou C."/>
            <person name="Li K."/>
            <person name="Wang K."/>
            <person name="Li T."/>
            <person name="Gao L."/>
            <person name="Zhang X."/>
            <person name="Wang H."/>
            <person name="Yang Z."/>
            <person name="Liu X."/>
            <person name="Jiang W."/>
            <person name="Mao L."/>
            <person name="Kong X."/>
            <person name="Jiao Y."/>
            <person name="Jia J."/>
        </authorList>
    </citation>
    <scope>NUCLEOTIDE SEQUENCE [LARGE SCALE GENOMIC DNA]</scope>
    <source>
        <strain evidence="3">cv. AL8/78</strain>
    </source>
</reference>
<accession>A0A452ZBN1</accession>
<dbReference type="AlphaFoldDB" id="A0A452ZBN1"/>
<evidence type="ECO:0000313" key="2">
    <source>
        <dbReference type="EnsemblPlants" id="AET1Gv20703400.2"/>
    </source>
</evidence>
<protein>
    <submittedName>
        <fullName evidence="2">Uncharacterized protein</fullName>
    </submittedName>
</protein>
<dbReference type="Proteomes" id="UP000015105">
    <property type="component" value="Chromosome 1D"/>
</dbReference>
<proteinExistence type="predicted"/>
<reference evidence="2" key="4">
    <citation type="submission" date="2019-03" db="UniProtKB">
        <authorList>
            <consortium name="EnsemblPlants"/>
        </authorList>
    </citation>
    <scope>IDENTIFICATION</scope>
</reference>